<dbReference type="CDD" id="cd06561">
    <property type="entry name" value="AlkD_like"/>
    <property type="match status" value="1"/>
</dbReference>
<organism evidence="1 2">
    <name type="scientific">Leptospira gomenensis</name>
    <dbReference type="NCBI Taxonomy" id="2484974"/>
    <lineage>
        <taxon>Bacteria</taxon>
        <taxon>Pseudomonadati</taxon>
        <taxon>Spirochaetota</taxon>
        <taxon>Spirochaetia</taxon>
        <taxon>Leptospirales</taxon>
        <taxon>Leptospiraceae</taxon>
        <taxon>Leptospira</taxon>
    </lineage>
</organism>
<keyword evidence="2" id="KW-1185">Reference proteome</keyword>
<dbReference type="InterPro" id="IPR016024">
    <property type="entry name" value="ARM-type_fold"/>
</dbReference>
<dbReference type="AlphaFoldDB" id="A0A5F1Y7I5"/>
<dbReference type="OrthoDB" id="9801369at2"/>
<proteinExistence type="predicted"/>
<dbReference type="Proteomes" id="UP000298277">
    <property type="component" value="Unassembled WGS sequence"/>
</dbReference>
<dbReference type="Gene3D" id="1.25.10.90">
    <property type="match status" value="1"/>
</dbReference>
<gene>
    <name evidence="1" type="ORF">EHQ17_17065</name>
</gene>
<evidence type="ECO:0000313" key="1">
    <source>
        <dbReference type="EMBL" id="TGK29103.1"/>
    </source>
</evidence>
<dbReference type="InterPro" id="IPR014825">
    <property type="entry name" value="DNA_alkylation"/>
</dbReference>
<dbReference type="RefSeq" id="WP_135590355.1">
    <property type="nucleotide sequence ID" value="NZ_RQEZ01000007.1"/>
</dbReference>
<reference evidence="1" key="1">
    <citation type="journal article" date="2019" name="PLoS Negl. Trop. Dis.">
        <title>Revisiting the worldwide diversity of Leptospira species in the environment.</title>
        <authorList>
            <person name="Vincent A.T."/>
            <person name="Schiettekatte O."/>
            <person name="Bourhy P."/>
            <person name="Veyrier F.J."/>
            <person name="Picardeau M."/>
        </authorList>
    </citation>
    <scope>NUCLEOTIDE SEQUENCE [LARGE SCALE GENOMIC DNA]</scope>
    <source>
        <strain evidence="1">201800299</strain>
    </source>
</reference>
<dbReference type="SUPFAM" id="SSF48371">
    <property type="entry name" value="ARM repeat"/>
    <property type="match status" value="1"/>
</dbReference>
<dbReference type="EMBL" id="RQFA01000073">
    <property type="protein sequence ID" value="TGK29103.1"/>
    <property type="molecule type" value="Genomic_DNA"/>
</dbReference>
<dbReference type="PANTHER" id="PTHR41291:SF1">
    <property type="entry name" value="DNA ALKYLATION REPAIR PROTEIN"/>
    <property type="match status" value="1"/>
</dbReference>
<evidence type="ECO:0000313" key="2">
    <source>
        <dbReference type="Proteomes" id="UP000298277"/>
    </source>
</evidence>
<protein>
    <submittedName>
        <fullName evidence="1">DNA alkylation repair protein</fullName>
    </submittedName>
</protein>
<accession>A0A5F1Y7I5</accession>
<name>A0A5F1Y7I5_9LEPT</name>
<dbReference type="Pfam" id="PF08713">
    <property type="entry name" value="DNA_alkylation"/>
    <property type="match status" value="1"/>
</dbReference>
<sequence>MNADQVMKELERMSSPEIKKIFLNHGTKEPFFGVRVGDLKKIQKKVKKDNQLALELYKTGNADAMYLAGLIADETKIRKQDLQNWVKRSVSPMTSEYTVPWIAAETPHGWDLAREWIESPKENVASSGWNLYSSLLSIRSDEEIDAKEIHKLLKRVESEIGSAHNRVRYCMNGFVIAVGIFYPKLLKESLETAKKIGKVEVWMGKTSCQVPDATSYIRKAEAAGKLGKKKKAARC</sequence>
<comment type="caution">
    <text evidence="1">The sequence shown here is derived from an EMBL/GenBank/DDBJ whole genome shotgun (WGS) entry which is preliminary data.</text>
</comment>
<dbReference type="PANTHER" id="PTHR41291">
    <property type="entry name" value="DNA ALKYLATION REPAIR PROTEIN"/>
    <property type="match status" value="1"/>
</dbReference>